<evidence type="ECO:0000313" key="3">
    <source>
        <dbReference type="Proteomes" id="UP000796880"/>
    </source>
</evidence>
<dbReference type="EMBL" id="VOIH02000001">
    <property type="protein sequence ID" value="KAF3456082.1"/>
    <property type="molecule type" value="Genomic_DNA"/>
</dbReference>
<comment type="caution">
    <text evidence="2">The sequence shown here is derived from an EMBL/GenBank/DDBJ whole genome shotgun (WGS) entry which is preliminary data.</text>
</comment>
<protein>
    <submittedName>
        <fullName evidence="2">Uncharacterized protein</fullName>
    </submittedName>
</protein>
<evidence type="ECO:0000256" key="1">
    <source>
        <dbReference type="ARBA" id="ARBA00022691"/>
    </source>
</evidence>
<dbReference type="PANTHER" id="PTHR11006">
    <property type="entry name" value="PROTEIN ARGININE N-METHYLTRANSFERASE"/>
    <property type="match status" value="1"/>
</dbReference>
<dbReference type="Proteomes" id="UP000796880">
    <property type="component" value="Unassembled WGS sequence"/>
</dbReference>
<dbReference type="GO" id="GO:0016274">
    <property type="term" value="F:protein-arginine N-methyltransferase activity"/>
    <property type="evidence" value="ECO:0007669"/>
    <property type="project" value="InterPro"/>
</dbReference>
<keyword evidence="3" id="KW-1185">Reference proteome</keyword>
<evidence type="ECO:0000313" key="2">
    <source>
        <dbReference type="EMBL" id="KAF3456082.1"/>
    </source>
</evidence>
<gene>
    <name evidence="2" type="ORF">FNV43_RR00725</name>
</gene>
<accession>A0A8K0MRN5</accession>
<dbReference type="SUPFAM" id="SSF53335">
    <property type="entry name" value="S-adenosyl-L-methionine-dependent methyltransferases"/>
    <property type="match status" value="1"/>
</dbReference>
<dbReference type="InterPro" id="IPR025799">
    <property type="entry name" value="Arg_MeTrfase"/>
</dbReference>
<name>A0A8K0MRN5_9ROSA</name>
<dbReference type="Gene3D" id="3.40.50.150">
    <property type="entry name" value="Vaccinia Virus protein VP39"/>
    <property type="match status" value="1"/>
</dbReference>
<dbReference type="PANTHER" id="PTHR11006:SF73">
    <property type="entry name" value="PROTEIN ARGININE N-METHYLTRANSFERASE 6"/>
    <property type="match status" value="1"/>
</dbReference>
<organism evidence="2 3">
    <name type="scientific">Rhamnella rubrinervis</name>
    <dbReference type="NCBI Taxonomy" id="2594499"/>
    <lineage>
        <taxon>Eukaryota</taxon>
        <taxon>Viridiplantae</taxon>
        <taxon>Streptophyta</taxon>
        <taxon>Embryophyta</taxon>
        <taxon>Tracheophyta</taxon>
        <taxon>Spermatophyta</taxon>
        <taxon>Magnoliopsida</taxon>
        <taxon>eudicotyledons</taxon>
        <taxon>Gunneridae</taxon>
        <taxon>Pentapetalae</taxon>
        <taxon>rosids</taxon>
        <taxon>fabids</taxon>
        <taxon>Rosales</taxon>
        <taxon>Rhamnaceae</taxon>
        <taxon>rhamnoid group</taxon>
        <taxon>Rhamneae</taxon>
        <taxon>Rhamnella</taxon>
    </lineage>
</organism>
<dbReference type="AlphaFoldDB" id="A0A8K0MRN5"/>
<dbReference type="GO" id="GO:0042054">
    <property type="term" value="F:histone methyltransferase activity"/>
    <property type="evidence" value="ECO:0007669"/>
    <property type="project" value="TreeGrafter"/>
</dbReference>
<proteinExistence type="predicted"/>
<keyword evidence="1" id="KW-0949">S-adenosyl-L-methionine</keyword>
<sequence length="131" mass="14928">MAVVLGLGFLSTSNRNSSRRGRLVRTSTWPISTPTLTSVVVDSGCWMWHWNLSIFCSQAGAEWENEVVKAKNLSDTVIVLHGQVEDVEIDEEIDVIISEWIRYMLLYEVVMSLLSNRFLVNYIHLLVMLAL</sequence>
<reference evidence="2" key="1">
    <citation type="submission" date="2020-03" db="EMBL/GenBank/DDBJ databases">
        <title>A high-quality chromosome-level genome assembly of a woody plant with both climbing and erect habits, Rhamnella rubrinervis.</title>
        <authorList>
            <person name="Lu Z."/>
            <person name="Yang Y."/>
            <person name="Zhu X."/>
            <person name="Sun Y."/>
        </authorList>
    </citation>
    <scope>NUCLEOTIDE SEQUENCE</scope>
    <source>
        <strain evidence="2">BYM</strain>
        <tissue evidence="2">Leaf</tissue>
    </source>
</reference>
<dbReference type="InterPro" id="IPR029063">
    <property type="entry name" value="SAM-dependent_MTases_sf"/>
</dbReference>